<evidence type="ECO:0000313" key="3">
    <source>
        <dbReference type="EMBL" id="CAH0490449.1"/>
    </source>
</evidence>
<keyword evidence="5" id="KW-1185">Reference proteome</keyword>
<evidence type="ECO:0000313" key="4">
    <source>
        <dbReference type="EMBL" id="CAI5714474.1"/>
    </source>
</evidence>
<feature type="region of interest" description="Disordered" evidence="1">
    <location>
        <begin position="609"/>
        <end position="660"/>
    </location>
</feature>
<dbReference type="EMBL" id="CAKLBC010001257">
    <property type="protein sequence ID" value="CAH0490449.1"/>
    <property type="molecule type" value="Genomic_DNA"/>
</dbReference>
<comment type="caution">
    <text evidence="4">The sequence shown here is derived from an EMBL/GenBank/DDBJ whole genome shotgun (WGS) entry which is preliminary data.</text>
</comment>
<reference evidence="3 5" key="1">
    <citation type="submission" date="2021-11" db="EMBL/GenBank/DDBJ databases">
        <authorList>
            <person name="Islam A."/>
            <person name="Islam S."/>
            <person name="Flora M.S."/>
            <person name="Rahman M."/>
            <person name="Ziaur R.M."/>
            <person name="Epstein J.H."/>
            <person name="Hassan M."/>
            <person name="Klassen M."/>
            <person name="Woodard K."/>
            <person name="Webb A."/>
            <person name="Webby R.J."/>
            <person name="El Zowalaty M.E."/>
        </authorList>
    </citation>
    <scope>NUCLEOTIDE SEQUENCE [LARGE SCALE GENOMIC DNA]</scope>
    <source>
        <strain evidence="3">Pf1</strain>
    </source>
</reference>
<accession>A0AAV0T7W7</accession>
<evidence type="ECO:0000256" key="1">
    <source>
        <dbReference type="SAM" id="MobiDB-lite"/>
    </source>
</evidence>
<organism evidence="4 6">
    <name type="scientific">Peronospora farinosa</name>
    <dbReference type="NCBI Taxonomy" id="134698"/>
    <lineage>
        <taxon>Eukaryota</taxon>
        <taxon>Sar</taxon>
        <taxon>Stramenopiles</taxon>
        <taxon>Oomycota</taxon>
        <taxon>Peronosporomycetes</taxon>
        <taxon>Peronosporales</taxon>
        <taxon>Peronosporaceae</taxon>
        <taxon>Peronospora</taxon>
    </lineage>
</organism>
<feature type="region of interest" description="Disordered" evidence="1">
    <location>
        <begin position="456"/>
        <end position="591"/>
    </location>
</feature>
<gene>
    <name evidence="3" type="ORF">PFR001_LOCUS5775</name>
    <name evidence="4" type="ORF">PFR002_LOCUS2918</name>
</gene>
<proteinExistence type="predicted"/>
<feature type="compositionally biased region" description="Polar residues" evidence="1">
    <location>
        <begin position="613"/>
        <end position="629"/>
    </location>
</feature>
<feature type="compositionally biased region" description="Low complexity" evidence="1">
    <location>
        <begin position="525"/>
        <end position="546"/>
    </location>
</feature>
<dbReference type="PANTHER" id="PTHR40855:SF1">
    <property type="entry name" value="CLAVAMINATE SYNTHASE-LIKE PROTEIN"/>
    <property type="match status" value="1"/>
</dbReference>
<dbReference type="Proteomes" id="UP001159659">
    <property type="component" value="Unassembled WGS sequence"/>
</dbReference>
<feature type="chain" id="PRO_5043628477" evidence="2">
    <location>
        <begin position="17"/>
        <end position="684"/>
    </location>
</feature>
<keyword evidence="2" id="KW-0732">Signal</keyword>
<protein>
    <submittedName>
        <fullName evidence="4">Uncharacterized protein</fullName>
    </submittedName>
</protein>
<dbReference type="AlphaFoldDB" id="A0AAV0T7W7"/>
<dbReference type="EMBL" id="CANTFK010000340">
    <property type="protein sequence ID" value="CAI5714474.1"/>
    <property type="molecule type" value="Genomic_DNA"/>
</dbReference>
<evidence type="ECO:0000256" key="2">
    <source>
        <dbReference type="SAM" id="SignalP"/>
    </source>
</evidence>
<name>A0AAV0T7W7_9STRA</name>
<evidence type="ECO:0000313" key="6">
    <source>
        <dbReference type="Proteomes" id="UP001159659"/>
    </source>
</evidence>
<dbReference type="Proteomes" id="UP001157938">
    <property type="component" value="Unassembled WGS sequence"/>
</dbReference>
<evidence type="ECO:0000313" key="5">
    <source>
        <dbReference type="Proteomes" id="UP001157938"/>
    </source>
</evidence>
<feature type="compositionally biased region" description="Low complexity" evidence="1">
    <location>
        <begin position="485"/>
        <end position="515"/>
    </location>
</feature>
<feature type="compositionally biased region" description="Low complexity" evidence="1">
    <location>
        <begin position="639"/>
        <end position="660"/>
    </location>
</feature>
<dbReference type="PANTHER" id="PTHR40855">
    <property type="entry name" value="DIOX_N DOMAIN-CONTAINING PROTEIN"/>
    <property type="match status" value="1"/>
</dbReference>
<sequence length="684" mass="71838">MLRGLILLLLSPLTLALQPRDFRVSSVDFTKLSSAVDNAHNYKLLTNLQENGIIALKNVPRYSVLRQEYLRNAVSCAVKAQKQDAEFLHHRQLRDGTKRYTVSLESGHELSEALDKSQQLLELCPEYVEIHAAFSAVVELAVANVGTALDSTQKFHVVAEQGAITMTARKLLEDSVHLDHFHAYEAVQGLERQEDDSKIDVADMSLELHTDNGLMIAMSAPEYFIELKNGEVHHKDTQSEDAGLFIQTSSGEIVRPVVNPDELILMLGSGIDNWIKTTPPLRSVLHGMRYPRSVSLLDGDEQGNTLLRSWFGKMILLETQQVMDNTGLTFGQYANQTTRYLVQEGVENHEAFGAVACPPHRHLAASDKSCSLKMCTLKSSASESDLTSSCQITCNHASASDAALCEKYCDCEASSSSATTCWMLCVENVSSEVCPGEQVCNTASTKDELAMTCVAGTVSPSTPSTPTVLTQTGGNTNPSSPPTSAPSTSNTVSILSTSSTPSTSTSSTTAPALTTGTQNKPTLITAPATGAPSTATAPASSALTATDSNSLSPGTDAGTADSGTKVENEPPAAVSTTNSSTPDDALTISGPSNLDAVVTTAGSPTPDAVVKTAGSSTPNVAPTTTNPSTPDAALVADNSPSSMYSPSAPSSSPTPSSSSASSATSIAIYVNGIASLVAAILCIQ</sequence>
<feature type="signal peptide" evidence="2">
    <location>
        <begin position="1"/>
        <end position="16"/>
    </location>
</feature>
<reference evidence="4" key="2">
    <citation type="submission" date="2022-12" db="EMBL/GenBank/DDBJ databases">
        <authorList>
            <person name="Webb A."/>
        </authorList>
    </citation>
    <scope>NUCLEOTIDE SEQUENCE</scope>
    <source>
        <strain evidence="4">Pf2</strain>
    </source>
</reference>